<dbReference type="KEGG" id="reh:H16_B2028"/>
<name>Q0JZL4_CUPNH</name>
<dbReference type="HOGENOM" id="CLU_3006602_0_0_4"/>
<dbReference type="Proteomes" id="UP000008210">
    <property type="component" value="Chromosome 2"/>
</dbReference>
<accession>Q0JZL4</accession>
<dbReference type="AlphaFoldDB" id="Q0JZL4"/>
<evidence type="ECO:0000313" key="1">
    <source>
        <dbReference type="EMBL" id="CAJ96810.1"/>
    </source>
</evidence>
<reference evidence="1 2" key="1">
    <citation type="journal article" date="2006" name="Nat. Biotechnol.">
        <title>Genome sequence of the bioplastic-producing 'Knallgas' bacterium Ralstonia eutropha H16.</title>
        <authorList>
            <person name="Pohlmann A."/>
            <person name="Fricke W.F."/>
            <person name="Reinecke F."/>
            <person name="Kusian B."/>
            <person name="Liesegang H."/>
            <person name="Cramm R."/>
            <person name="Eitinger T."/>
            <person name="Ewering C."/>
            <person name="Potter M."/>
            <person name="Schwartz E."/>
            <person name="Strittmatter A."/>
            <person name="Voss I."/>
            <person name="Gottschalk G."/>
            <person name="Steinbuechel A."/>
            <person name="Friedrich B."/>
            <person name="Bowien B."/>
        </authorList>
    </citation>
    <scope>NUCLEOTIDE SEQUENCE [LARGE SCALE GENOMIC DNA]</scope>
    <source>
        <strain evidence="2">ATCC 17699 / DSM 428 / KCTC 22496 / NCIMB 10442 / H16 / Stanier 337</strain>
    </source>
</reference>
<dbReference type="EMBL" id="AM260480">
    <property type="protein sequence ID" value="CAJ96810.1"/>
    <property type="molecule type" value="Genomic_DNA"/>
</dbReference>
<keyword evidence="2" id="KW-1185">Reference proteome</keyword>
<sequence length="56" mass="6200">MSCMPCASHEDARSSEPILGITLSQCYPPLSDKMLDRAQEFGSPTRARMQYAAGRH</sequence>
<organism evidence="1 2">
    <name type="scientific">Cupriavidus necator (strain ATCC 17699 / DSM 428 / KCTC 22496 / NCIMB 10442 / H16 / Stanier 337)</name>
    <name type="common">Ralstonia eutropha</name>
    <dbReference type="NCBI Taxonomy" id="381666"/>
    <lineage>
        <taxon>Bacteria</taxon>
        <taxon>Pseudomonadati</taxon>
        <taxon>Pseudomonadota</taxon>
        <taxon>Betaproteobacteria</taxon>
        <taxon>Burkholderiales</taxon>
        <taxon>Burkholderiaceae</taxon>
        <taxon>Cupriavidus</taxon>
    </lineage>
</organism>
<protein>
    <submittedName>
        <fullName evidence="1">Uncharacterized protein</fullName>
    </submittedName>
</protein>
<evidence type="ECO:0000313" key="2">
    <source>
        <dbReference type="Proteomes" id="UP000008210"/>
    </source>
</evidence>
<proteinExistence type="predicted"/>
<gene>
    <name evidence="1" type="ordered locus">H16_B2028</name>
</gene>
<dbReference type="STRING" id="381666.H16_B2028"/>